<name>A0A1L8TM71_9ENTE</name>
<evidence type="ECO:0000313" key="3">
    <source>
        <dbReference type="Proteomes" id="UP000182077"/>
    </source>
</evidence>
<dbReference type="EMBL" id="JXKQ01000006">
    <property type="protein sequence ID" value="OJG45396.1"/>
    <property type="molecule type" value="Genomic_DNA"/>
</dbReference>
<organism evidence="2 3">
    <name type="scientific">Enterococcus hermanniensis</name>
    <dbReference type="NCBI Taxonomy" id="249189"/>
    <lineage>
        <taxon>Bacteria</taxon>
        <taxon>Bacillati</taxon>
        <taxon>Bacillota</taxon>
        <taxon>Bacilli</taxon>
        <taxon>Lactobacillales</taxon>
        <taxon>Enterococcaceae</taxon>
        <taxon>Enterococcus</taxon>
    </lineage>
</organism>
<dbReference type="GO" id="GO:0030295">
    <property type="term" value="F:protein kinase activator activity"/>
    <property type="evidence" value="ECO:0007669"/>
    <property type="project" value="TreeGrafter"/>
</dbReference>
<protein>
    <recommendedName>
        <fullName evidence="1">PTS EIIA type-2 domain-containing protein</fullName>
    </recommendedName>
</protein>
<dbReference type="PANTHER" id="PTHR47738">
    <property type="entry name" value="PTS SYSTEM FRUCTOSE-LIKE EIIA COMPONENT-RELATED"/>
    <property type="match status" value="1"/>
</dbReference>
<evidence type="ECO:0000313" key="2">
    <source>
        <dbReference type="EMBL" id="OJG45396.1"/>
    </source>
</evidence>
<dbReference type="SUPFAM" id="SSF55804">
    <property type="entry name" value="Phoshotransferase/anion transport protein"/>
    <property type="match status" value="1"/>
</dbReference>
<sequence>MLQRRETVGNTMIAEHVILPHLESPKVKRSQILVIRLADPIDFDDTTREIQLIVTILLKSEEEQATKQKIAQFTRRLADEDFLTELLTNQSKKTIYQLL</sequence>
<accession>A0A1L8TM71</accession>
<dbReference type="AlphaFoldDB" id="A0A1L8TM71"/>
<keyword evidence="3" id="KW-1185">Reference proteome</keyword>
<dbReference type="STRING" id="249189.RV04_GL002112"/>
<gene>
    <name evidence="2" type="ORF">RV04_GL002112</name>
</gene>
<feature type="domain" description="PTS EIIA type-2" evidence="1">
    <location>
        <begin position="1"/>
        <end position="99"/>
    </location>
</feature>
<evidence type="ECO:0000259" key="1">
    <source>
        <dbReference type="PROSITE" id="PS51094"/>
    </source>
</evidence>
<dbReference type="PROSITE" id="PS51094">
    <property type="entry name" value="PTS_EIIA_TYPE_2"/>
    <property type="match status" value="1"/>
</dbReference>
<proteinExistence type="predicted"/>
<dbReference type="InterPro" id="IPR016152">
    <property type="entry name" value="PTrfase/Anion_transptr"/>
</dbReference>
<reference evidence="2 3" key="1">
    <citation type="submission" date="2014-12" db="EMBL/GenBank/DDBJ databases">
        <title>Draft genome sequences of 29 type strains of Enterococci.</title>
        <authorList>
            <person name="Zhong Z."/>
            <person name="Sun Z."/>
            <person name="Liu W."/>
            <person name="Zhang W."/>
            <person name="Zhang H."/>
        </authorList>
    </citation>
    <scope>NUCLEOTIDE SEQUENCE [LARGE SCALE GENOMIC DNA]</scope>
    <source>
        <strain evidence="2 3">DSM 17122</strain>
    </source>
</reference>
<comment type="caution">
    <text evidence="2">The sequence shown here is derived from an EMBL/GenBank/DDBJ whole genome shotgun (WGS) entry which is preliminary data.</text>
</comment>
<dbReference type="Pfam" id="PF00359">
    <property type="entry name" value="PTS_EIIA_2"/>
    <property type="match status" value="1"/>
</dbReference>
<dbReference type="InterPro" id="IPR051541">
    <property type="entry name" value="PTS_SugarTrans_NitroReg"/>
</dbReference>
<dbReference type="PANTHER" id="PTHR47738:SF4">
    <property type="entry name" value="PTS SYSTEM GALACTITOL-SPECIFIC EIIA COMPONENT"/>
    <property type="match status" value="1"/>
</dbReference>
<dbReference type="Gene3D" id="3.40.930.10">
    <property type="entry name" value="Mannitol-specific EII, Chain A"/>
    <property type="match status" value="1"/>
</dbReference>
<dbReference type="Proteomes" id="UP000182077">
    <property type="component" value="Unassembled WGS sequence"/>
</dbReference>
<dbReference type="InterPro" id="IPR002178">
    <property type="entry name" value="PTS_EIIA_type-2_dom"/>
</dbReference>